<evidence type="ECO:0000313" key="6">
    <source>
        <dbReference type="EMBL" id="CUV10588.1"/>
    </source>
</evidence>
<evidence type="ECO:0000256" key="3">
    <source>
        <dbReference type="ARBA" id="ARBA00022741"/>
    </source>
</evidence>
<keyword evidence="2" id="KW-0813">Transport</keyword>
<dbReference type="AlphaFoldDB" id="A0A160VI68"/>
<sequence length="314" mass="35052">MIKVRDLSKNYGDVEAVKSINFEIQDGEIVGFLGENGAGKTTALKMITGYLSPTSGMVEVNNLNISDHALEIQSQIGYLPELNPLYPEMTVYEYLEFIAKIRKITGKQFRNALSRVVDKCGLQGVVHKHISSCSKGYKQRIGLAGSMIHDPKILILDEPVTGLDPNQIVEIRELIKSLGREKLVLMSSHILQEIQATVDRIMIIHQGEIVANGTNEELMSNFRGNTLLNLDVKNANENSLKDLSVAIPNLNVVNVEEKLDRHILQMEYAQDVDPREDLFNYAVSSGWVILKMTPTTTDLEDIFRKLTTEGQANA</sequence>
<gene>
    <name evidence="6" type="ORF">MGWOODY_Mmi1116</name>
</gene>
<dbReference type="SUPFAM" id="SSF52540">
    <property type="entry name" value="P-loop containing nucleoside triphosphate hydrolases"/>
    <property type="match status" value="1"/>
</dbReference>
<dbReference type="GO" id="GO:0005524">
    <property type="term" value="F:ATP binding"/>
    <property type="evidence" value="ECO:0007669"/>
    <property type="project" value="UniProtKB-KW"/>
</dbReference>
<evidence type="ECO:0000256" key="4">
    <source>
        <dbReference type="ARBA" id="ARBA00022840"/>
    </source>
</evidence>
<dbReference type="SMART" id="SM00382">
    <property type="entry name" value="AAA"/>
    <property type="match status" value="1"/>
</dbReference>
<protein>
    <submittedName>
        <fullName evidence="6">ABC-type multidrug transport system, ATPase component</fullName>
    </submittedName>
</protein>
<name>A0A160VI68_9ZZZZ</name>
<dbReference type="CDD" id="cd03230">
    <property type="entry name" value="ABC_DR_subfamily_A"/>
    <property type="match status" value="1"/>
</dbReference>
<reference evidence="6" key="1">
    <citation type="submission" date="2015-10" db="EMBL/GenBank/DDBJ databases">
        <authorList>
            <person name="Gilbert D.G."/>
        </authorList>
    </citation>
    <scope>NUCLEOTIDE SEQUENCE</scope>
</reference>
<dbReference type="InterPro" id="IPR003439">
    <property type="entry name" value="ABC_transporter-like_ATP-bd"/>
</dbReference>
<dbReference type="EMBL" id="FAXC01000444">
    <property type="protein sequence ID" value="CUV10588.1"/>
    <property type="molecule type" value="Genomic_DNA"/>
</dbReference>
<keyword evidence="3" id="KW-0547">Nucleotide-binding</keyword>
<accession>A0A160VI68</accession>
<evidence type="ECO:0000256" key="1">
    <source>
        <dbReference type="ARBA" id="ARBA00005417"/>
    </source>
</evidence>
<proteinExistence type="inferred from homology"/>
<dbReference type="PANTHER" id="PTHR43335:SF4">
    <property type="entry name" value="ABC TRANSPORTER, ATP-BINDING PROTEIN"/>
    <property type="match status" value="1"/>
</dbReference>
<evidence type="ECO:0000259" key="5">
    <source>
        <dbReference type="PROSITE" id="PS50893"/>
    </source>
</evidence>
<evidence type="ECO:0000256" key="2">
    <source>
        <dbReference type="ARBA" id="ARBA00022448"/>
    </source>
</evidence>
<organism evidence="6">
    <name type="scientific">hydrothermal vent metagenome</name>
    <dbReference type="NCBI Taxonomy" id="652676"/>
    <lineage>
        <taxon>unclassified sequences</taxon>
        <taxon>metagenomes</taxon>
        <taxon>ecological metagenomes</taxon>
    </lineage>
</organism>
<dbReference type="InterPro" id="IPR003593">
    <property type="entry name" value="AAA+_ATPase"/>
</dbReference>
<feature type="domain" description="ABC transporter" evidence="5">
    <location>
        <begin position="2"/>
        <end position="231"/>
    </location>
</feature>
<dbReference type="Pfam" id="PF00005">
    <property type="entry name" value="ABC_tran"/>
    <property type="match status" value="1"/>
</dbReference>
<dbReference type="PROSITE" id="PS50893">
    <property type="entry name" value="ABC_TRANSPORTER_2"/>
    <property type="match status" value="1"/>
</dbReference>
<comment type="similarity">
    <text evidence="1">Belongs to the ABC transporter superfamily.</text>
</comment>
<dbReference type="GO" id="GO:0016887">
    <property type="term" value="F:ATP hydrolysis activity"/>
    <property type="evidence" value="ECO:0007669"/>
    <property type="project" value="InterPro"/>
</dbReference>
<dbReference type="Gene3D" id="3.40.50.300">
    <property type="entry name" value="P-loop containing nucleotide triphosphate hydrolases"/>
    <property type="match status" value="1"/>
</dbReference>
<keyword evidence="4" id="KW-0067">ATP-binding</keyword>
<dbReference type="PANTHER" id="PTHR43335">
    <property type="entry name" value="ABC TRANSPORTER, ATP-BINDING PROTEIN"/>
    <property type="match status" value="1"/>
</dbReference>
<dbReference type="InterPro" id="IPR027417">
    <property type="entry name" value="P-loop_NTPase"/>
</dbReference>